<evidence type="ECO:0000256" key="1">
    <source>
        <dbReference type="ARBA" id="ARBA00023002"/>
    </source>
</evidence>
<dbReference type="AlphaFoldDB" id="A0A5B7BZN5"/>
<comment type="function">
    <text evidence="3">Required for the assembly of the mitochondrial membrane respiratory chain NADH dehydrogenase (Complex I). Involved in mid-late stages of complex I assembly.</text>
</comment>
<dbReference type="GO" id="GO:0005737">
    <property type="term" value="C:cytoplasm"/>
    <property type="evidence" value="ECO:0007669"/>
    <property type="project" value="TreeGrafter"/>
</dbReference>
<dbReference type="EMBL" id="GHES01042907">
    <property type="protein sequence ID" value="MPA73466.1"/>
    <property type="molecule type" value="Transcribed_RNA"/>
</dbReference>
<gene>
    <name evidence="5" type="ORF">Din_042907</name>
</gene>
<accession>A0A5B7BZN5</accession>
<name>A0A5B7BZN5_DAVIN</name>
<feature type="domain" description="FAD dependent oxidoreductase" evidence="4">
    <location>
        <begin position="74"/>
        <end position="470"/>
    </location>
</feature>
<dbReference type="InterPro" id="IPR036188">
    <property type="entry name" value="FAD/NAD-bd_sf"/>
</dbReference>
<dbReference type="PANTHER" id="PTHR13847">
    <property type="entry name" value="SARCOSINE DEHYDROGENASE-RELATED"/>
    <property type="match status" value="1"/>
</dbReference>
<evidence type="ECO:0000313" key="5">
    <source>
        <dbReference type="EMBL" id="MPA73466.1"/>
    </source>
</evidence>
<dbReference type="PANTHER" id="PTHR13847:SF287">
    <property type="entry name" value="FAD-DEPENDENT OXIDOREDUCTASE DOMAIN-CONTAINING PROTEIN 1"/>
    <property type="match status" value="1"/>
</dbReference>
<dbReference type="GO" id="GO:0016491">
    <property type="term" value="F:oxidoreductase activity"/>
    <property type="evidence" value="ECO:0007669"/>
    <property type="project" value="UniProtKB-KW"/>
</dbReference>
<dbReference type="SUPFAM" id="SSF51905">
    <property type="entry name" value="FAD/NAD(P)-binding domain"/>
    <property type="match status" value="1"/>
</dbReference>
<protein>
    <recommendedName>
        <fullName evidence="2">FAD-dependent oxidoreductase domain-containing protein 1</fullName>
    </recommendedName>
</protein>
<sequence length="491" mass="53049">MAASISLIGPNPNPKPNGVVFSPPKPYLCGSALNSCFFGNKFLCKSCSGSTQRKRSEPVRVSGLNPITASYSFDVVVIGAGIIGLSIARQFLLGSDLSVAVVDAEMPCFGATGAGQGYIWLVHKTPGSDKWELAVRSHKLWEMLAESIQLEGKNPLEILGWKKTGSLLIGRTPKESDMLKRRVEQLSETGLRAEFLSSHDLMLEEPALMVGKEGGAAFLPDDYQLDARRTVAFIEKANRHFASEGRYAEFYYEPATCLLRSSSSGEVEAVQTSKNTLYGKKAVVIAAGCWSGSLMHDLIRDSDIDLVVPVMPRKGHLLVLENFNSFQLNHGLMAAGYVDHEAATLHSSVSASGPVHVQTSSVSMTATMGTSGNLVLGSSRQFVGFNTEIEESIINHIWDHAGEFFPTLRDLSLRDLRKSREVRIGLRPYMPDGKPMIGPVPGLSNVFLAAGHEGEGLSLALGTAEMVADMVLGNPGKVDYAPFALQGRCCR</sequence>
<reference evidence="5" key="1">
    <citation type="submission" date="2019-08" db="EMBL/GenBank/DDBJ databases">
        <title>Reference gene set and small RNA set construction with multiple tissues from Davidia involucrata Baill.</title>
        <authorList>
            <person name="Yang H."/>
            <person name="Zhou C."/>
            <person name="Li G."/>
            <person name="Wang J."/>
            <person name="Gao P."/>
            <person name="Wang M."/>
            <person name="Wang R."/>
            <person name="Zhao Y."/>
        </authorList>
    </citation>
    <scope>NUCLEOTIDE SEQUENCE</scope>
    <source>
        <tissue evidence="5">Mixed with DoveR01_LX</tissue>
    </source>
</reference>
<proteinExistence type="predicted"/>
<dbReference type="Gene3D" id="3.30.9.10">
    <property type="entry name" value="D-Amino Acid Oxidase, subunit A, domain 2"/>
    <property type="match status" value="1"/>
</dbReference>
<dbReference type="InterPro" id="IPR006076">
    <property type="entry name" value="FAD-dep_OxRdtase"/>
</dbReference>
<dbReference type="Pfam" id="PF01266">
    <property type="entry name" value="DAO"/>
    <property type="match status" value="1"/>
</dbReference>
<evidence type="ECO:0000256" key="3">
    <source>
        <dbReference type="ARBA" id="ARBA00046185"/>
    </source>
</evidence>
<dbReference type="Gene3D" id="3.50.50.60">
    <property type="entry name" value="FAD/NAD(P)-binding domain"/>
    <property type="match status" value="1"/>
</dbReference>
<organism evidence="5">
    <name type="scientific">Davidia involucrata</name>
    <name type="common">Dove tree</name>
    <dbReference type="NCBI Taxonomy" id="16924"/>
    <lineage>
        <taxon>Eukaryota</taxon>
        <taxon>Viridiplantae</taxon>
        <taxon>Streptophyta</taxon>
        <taxon>Embryophyta</taxon>
        <taxon>Tracheophyta</taxon>
        <taxon>Spermatophyta</taxon>
        <taxon>Magnoliopsida</taxon>
        <taxon>eudicotyledons</taxon>
        <taxon>Gunneridae</taxon>
        <taxon>Pentapetalae</taxon>
        <taxon>asterids</taxon>
        <taxon>Cornales</taxon>
        <taxon>Nyssaceae</taxon>
        <taxon>Davidia</taxon>
    </lineage>
</organism>
<evidence type="ECO:0000259" key="4">
    <source>
        <dbReference type="Pfam" id="PF01266"/>
    </source>
</evidence>
<evidence type="ECO:0000256" key="2">
    <source>
        <dbReference type="ARBA" id="ARBA00039785"/>
    </source>
</evidence>
<dbReference type="SUPFAM" id="SSF54373">
    <property type="entry name" value="FAD-linked reductases, C-terminal domain"/>
    <property type="match status" value="1"/>
</dbReference>
<keyword evidence="1" id="KW-0560">Oxidoreductase</keyword>